<reference evidence="5" key="1">
    <citation type="journal article" date="2020" name="Stud. Mycol.">
        <title>101 Dothideomycetes genomes: a test case for predicting lifestyles and emergence of pathogens.</title>
        <authorList>
            <person name="Haridas S."/>
            <person name="Albert R."/>
            <person name="Binder M."/>
            <person name="Bloem J."/>
            <person name="Labutti K."/>
            <person name="Salamov A."/>
            <person name="Andreopoulos B."/>
            <person name="Baker S."/>
            <person name="Barry K."/>
            <person name="Bills G."/>
            <person name="Bluhm B."/>
            <person name="Cannon C."/>
            <person name="Castanera R."/>
            <person name="Culley D."/>
            <person name="Daum C."/>
            <person name="Ezra D."/>
            <person name="Gonzalez J."/>
            <person name="Henrissat B."/>
            <person name="Kuo A."/>
            <person name="Liang C."/>
            <person name="Lipzen A."/>
            <person name="Lutzoni F."/>
            <person name="Magnuson J."/>
            <person name="Mondo S."/>
            <person name="Nolan M."/>
            <person name="Ohm R."/>
            <person name="Pangilinan J."/>
            <person name="Park H.-J."/>
            <person name="Ramirez L."/>
            <person name="Alfaro M."/>
            <person name="Sun H."/>
            <person name="Tritt A."/>
            <person name="Yoshinaga Y."/>
            <person name="Zwiers L.-H."/>
            <person name="Turgeon B."/>
            <person name="Goodwin S."/>
            <person name="Spatafora J."/>
            <person name="Crous P."/>
            <person name="Grigoriev I."/>
        </authorList>
    </citation>
    <scope>NUCLEOTIDE SEQUENCE</scope>
    <source>
        <strain evidence="5">CBS 262.69</strain>
    </source>
</reference>
<dbReference type="CDD" id="cd05233">
    <property type="entry name" value="SDR_c"/>
    <property type="match status" value="1"/>
</dbReference>
<dbReference type="PRINTS" id="PR00081">
    <property type="entry name" value="GDHRDH"/>
</dbReference>
<evidence type="ECO:0000313" key="5">
    <source>
        <dbReference type="EMBL" id="KAF2397065.1"/>
    </source>
</evidence>
<dbReference type="PANTHER" id="PTHR43008">
    <property type="entry name" value="BENZIL REDUCTASE"/>
    <property type="match status" value="1"/>
</dbReference>
<dbReference type="EMBL" id="ML996704">
    <property type="protein sequence ID" value="KAF2397065.1"/>
    <property type="molecule type" value="Genomic_DNA"/>
</dbReference>
<dbReference type="OrthoDB" id="1933717at2759"/>
<dbReference type="InterPro" id="IPR057326">
    <property type="entry name" value="KR_dom"/>
</dbReference>
<keyword evidence="2" id="KW-0560">Oxidoreductase</keyword>
<comment type="similarity">
    <text evidence="1">Belongs to the short-chain dehydrogenases/reductases (SDR) family.</text>
</comment>
<accession>A0A6G1HMT1</accession>
<dbReference type="Pfam" id="PF00106">
    <property type="entry name" value="adh_short"/>
    <property type="match status" value="1"/>
</dbReference>
<dbReference type="PANTHER" id="PTHR43008:SF4">
    <property type="entry name" value="CHAIN DEHYDROGENASE, PUTATIVE (AFU_ORTHOLOGUE AFUA_4G08710)-RELATED"/>
    <property type="match status" value="1"/>
</dbReference>
<dbReference type="SMART" id="SM00822">
    <property type="entry name" value="PKS_KR"/>
    <property type="match status" value="1"/>
</dbReference>
<dbReference type="GO" id="GO:0016616">
    <property type="term" value="F:oxidoreductase activity, acting on the CH-OH group of donors, NAD or NADP as acceptor"/>
    <property type="evidence" value="ECO:0007669"/>
    <property type="project" value="UniProtKB-ARBA"/>
</dbReference>
<protein>
    <submittedName>
        <fullName evidence="5">NAD(P)-binding protein</fullName>
    </submittedName>
</protein>
<dbReference type="GO" id="GO:0050664">
    <property type="term" value="F:oxidoreductase activity, acting on NAD(P)H, oxygen as acceptor"/>
    <property type="evidence" value="ECO:0007669"/>
    <property type="project" value="TreeGrafter"/>
</dbReference>
<dbReference type="SUPFAM" id="SSF51735">
    <property type="entry name" value="NAD(P)-binding Rossmann-fold domains"/>
    <property type="match status" value="1"/>
</dbReference>
<evidence type="ECO:0000256" key="1">
    <source>
        <dbReference type="ARBA" id="ARBA00006484"/>
    </source>
</evidence>
<dbReference type="AlphaFoldDB" id="A0A6G1HMT1"/>
<evidence type="ECO:0000256" key="2">
    <source>
        <dbReference type="ARBA" id="ARBA00023002"/>
    </source>
</evidence>
<name>A0A6G1HMT1_9PEZI</name>
<gene>
    <name evidence="5" type="ORF">EJ06DRAFT_515226</name>
</gene>
<sequence length="302" mass="32151">MAYPPHWGVSFTPTTHSKPAGPTLPTSNPLPTNFAVAITGAGKGLGYHIALAYAAAGAARISISSRTQADLDKLATEIANLNPEIKVHARTCDTTKDEDVKALAEDVMSTFGRIDAVIANAGIISAYITDSDGHRRLPVGIAADEDFDRVIAINVLGVARTAKYFVPHLLGTLDGGKAFVFISSLAGMASTSSVVPVAYTVSKVAGNKLVEVLAEDHRGEGLVAYAVHPGAVVTEQTKGHEGNGAVLVDDPGLCGGWLTWLTRERREWLSGRYVSVNWDVEELEGKRQEIVSGDKLKFRMMV</sequence>
<feature type="region of interest" description="Disordered" evidence="3">
    <location>
        <begin position="1"/>
        <end position="26"/>
    </location>
</feature>
<dbReference type="InterPro" id="IPR002347">
    <property type="entry name" value="SDR_fam"/>
</dbReference>
<dbReference type="Gene3D" id="3.40.50.720">
    <property type="entry name" value="NAD(P)-binding Rossmann-like Domain"/>
    <property type="match status" value="1"/>
</dbReference>
<dbReference type="Proteomes" id="UP000799640">
    <property type="component" value="Unassembled WGS sequence"/>
</dbReference>
<proteinExistence type="inferred from homology"/>
<evidence type="ECO:0000313" key="6">
    <source>
        <dbReference type="Proteomes" id="UP000799640"/>
    </source>
</evidence>
<feature type="domain" description="Ketoreductase" evidence="4">
    <location>
        <begin position="34"/>
        <end position="236"/>
    </location>
</feature>
<organism evidence="5 6">
    <name type="scientific">Trichodelitschia bisporula</name>
    <dbReference type="NCBI Taxonomy" id="703511"/>
    <lineage>
        <taxon>Eukaryota</taxon>
        <taxon>Fungi</taxon>
        <taxon>Dikarya</taxon>
        <taxon>Ascomycota</taxon>
        <taxon>Pezizomycotina</taxon>
        <taxon>Dothideomycetes</taxon>
        <taxon>Dothideomycetes incertae sedis</taxon>
        <taxon>Phaeotrichales</taxon>
        <taxon>Phaeotrichaceae</taxon>
        <taxon>Trichodelitschia</taxon>
    </lineage>
</organism>
<keyword evidence="6" id="KW-1185">Reference proteome</keyword>
<evidence type="ECO:0000256" key="3">
    <source>
        <dbReference type="SAM" id="MobiDB-lite"/>
    </source>
</evidence>
<evidence type="ECO:0000259" key="4">
    <source>
        <dbReference type="SMART" id="SM00822"/>
    </source>
</evidence>
<dbReference type="InterPro" id="IPR036291">
    <property type="entry name" value="NAD(P)-bd_dom_sf"/>
</dbReference>